<feature type="domain" description="Glycosyl transferase family 1" evidence="2">
    <location>
        <begin position="164"/>
        <end position="309"/>
    </location>
</feature>
<keyword evidence="4" id="KW-0808">Transferase</keyword>
<name>A0A146KJK1_9EUKA</name>
<accession>A0A146KJK1</accession>
<dbReference type="Pfam" id="PF00534">
    <property type="entry name" value="Glycos_transf_1"/>
    <property type="match status" value="1"/>
</dbReference>
<evidence type="ECO:0000259" key="3">
    <source>
        <dbReference type="Pfam" id="PF13439"/>
    </source>
</evidence>
<dbReference type="InterPro" id="IPR028098">
    <property type="entry name" value="Glyco_trans_4-like_N"/>
</dbReference>
<organism evidence="4">
    <name type="scientific">Trepomonas sp. PC1</name>
    <dbReference type="NCBI Taxonomy" id="1076344"/>
    <lineage>
        <taxon>Eukaryota</taxon>
        <taxon>Metamonada</taxon>
        <taxon>Diplomonadida</taxon>
        <taxon>Hexamitidae</taxon>
        <taxon>Hexamitinae</taxon>
        <taxon>Trepomonas</taxon>
    </lineage>
</organism>
<gene>
    <name evidence="4" type="ORF">TPC1_11304</name>
</gene>
<dbReference type="Gene3D" id="3.40.50.2000">
    <property type="entry name" value="Glycogen Phosphorylase B"/>
    <property type="match status" value="2"/>
</dbReference>
<evidence type="ECO:0000313" key="4">
    <source>
        <dbReference type="EMBL" id="JAP95636.1"/>
    </source>
</evidence>
<feature type="domain" description="Glycosyltransferase subfamily 4-like N-terminal" evidence="3">
    <location>
        <begin position="4"/>
        <end position="159"/>
    </location>
</feature>
<dbReference type="EMBL" id="GDID01000970">
    <property type="protein sequence ID" value="JAP95636.1"/>
    <property type="molecule type" value="Transcribed_RNA"/>
</dbReference>
<dbReference type="PANTHER" id="PTHR12526:SF630">
    <property type="entry name" value="GLYCOSYLTRANSFERASE"/>
    <property type="match status" value="1"/>
</dbReference>
<evidence type="ECO:0000259" key="2">
    <source>
        <dbReference type="Pfam" id="PF00534"/>
    </source>
</evidence>
<dbReference type="InterPro" id="IPR001296">
    <property type="entry name" value="Glyco_trans_1"/>
</dbReference>
<dbReference type="Pfam" id="PF13439">
    <property type="entry name" value="Glyco_transf_4"/>
    <property type="match status" value="1"/>
</dbReference>
<keyword evidence="1" id="KW-0328">Glycosyltransferase</keyword>
<dbReference type="AlphaFoldDB" id="A0A146KJK1"/>
<protein>
    <submittedName>
        <fullName evidence="4">Glycosyl transferases group 1 family protein</fullName>
    </submittedName>
</protein>
<dbReference type="SUPFAM" id="SSF53756">
    <property type="entry name" value="UDP-Glycosyltransferase/glycogen phosphorylase"/>
    <property type="match status" value="1"/>
</dbReference>
<reference evidence="4" key="1">
    <citation type="submission" date="2015-07" db="EMBL/GenBank/DDBJ databases">
        <title>Adaptation to a free-living lifestyle via gene acquisitions in the diplomonad Trepomonas sp. PC1.</title>
        <authorList>
            <person name="Xu F."/>
            <person name="Jerlstrom-Hultqvist J."/>
            <person name="Kolisko M."/>
            <person name="Simpson A.G.B."/>
            <person name="Roger A.J."/>
            <person name="Svard S.G."/>
            <person name="Andersson J.O."/>
        </authorList>
    </citation>
    <scope>NUCLEOTIDE SEQUENCE</scope>
    <source>
        <strain evidence="4">PC1</strain>
    </source>
</reference>
<proteinExistence type="predicted"/>
<dbReference type="PANTHER" id="PTHR12526">
    <property type="entry name" value="GLYCOSYLTRANSFERASE"/>
    <property type="match status" value="1"/>
</dbReference>
<evidence type="ECO:0000256" key="1">
    <source>
        <dbReference type="ARBA" id="ARBA00022676"/>
    </source>
</evidence>
<sequence>MTLGGVKRVTQLLSTLLASHDHKVVVVTGPIRKDEYVLDKTVNRLVLPNFFQDIYNLTKIAEQQFDVVIFQNNWQPRLLRAYKHYVDNGMKVIAIDHSVYLNLHYKNLHKIRTDNSLDLQISNLRHENLPVANALVCLSSFDQFIWKQLGVKARFIPNPTTFTNAPIDKRPPIIINVGRLIDKDKQALLAIKAMKQLHEMNNESILKMIGPFDHQLQQAAAGSPFIQLLGFQSNVQEHMRNASVLMMTSQYEGYPMVVVEAISQGIPVVSFALKYLAINKCGVVQVPKRDTLKMAEEINKLLSNETLRQVKATLAQKCLDEMNSEVLPKWNDLLDKVVNNKEIDFKDEVDQQFVENVLVDEMKGIRQMAEQTQKQNKVERSKKVKTIKRQFIKRKK</sequence>
<dbReference type="GO" id="GO:0016757">
    <property type="term" value="F:glycosyltransferase activity"/>
    <property type="evidence" value="ECO:0007669"/>
    <property type="project" value="UniProtKB-KW"/>
</dbReference>